<evidence type="ECO:0000313" key="1">
    <source>
        <dbReference type="EMBL" id="CAF1678591.1"/>
    </source>
</evidence>
<feature type="non-terminal residue" evidence="1">
    <location>
        <position position="1"/>
    </location>
</feature>
<dbReference type="AlphaFoldDB" id="A0A816GX85"/>
<sequence length="64" mass="7102">PLLAKNVESIAVAGRSGRNRTPSDRHKRLTTVMFALPILSDKATPPKNNSLLKYQAILLLVRSY</sequence>
<evidence type="ECO:0000313" key="2">
    <source>
        <dbReference type="Proteomes" id="UP000663834"/>
    </source>
</evidence>
<reference evidence="1" key="1">
    <citation type="submission" date="2021-02" db="EMBL/GenBank/DDBJ databases">
        <authorList>
            <person name="Nowell W R."/>
        </authorList>
    </citation>
    <scope>NUCLEOTIDE SEQUENCE</scope>
</reference>
<dbReference type="EMBL" id="CAJNOW010020329">
    <property type="protein sequence ID" value="CAF1678591.1"/>
    <property type="molecule type" value="Genomic_DNA"/>
</dbReference>
<organism evidence="1 2">
    <name type="scientific">Rotaria magnacalcarata</name>
    <dbReference type="NCBI Taxonomy" id="392030"/>
    <lineage>
        <taxon>Eukaryota</taxon>
        <taxon>Metazoa</taxon>
        <taxon>Spiralia</taxon>
        <taxon>Gnathifera</taxon>
        <taxon>Rotifera</taxon>
        <taxon>Eurotatoria</taxon>
        <taxon>Bdelloidea</taxon>
        <taxon>Philodinida</taxon>
        <taxon>Philodinidae</taxon>
        <taxon>Rotaria</taxon>
    </lineage>
</organism>
<accession>A0A816GX85</accession>
<proteinExistence type="predicted"/>
<name>A0A816GX85_9BILA</name>
<protein>
    <submittedName>
        <fullName evidence="1">Uncharacterized protein</fullName>
    </submittedName>
</protein>
<comment type="caution">
    <text evidence="1">The sequence shown here is derived from an EMBL/GenBank/DDBJ whole genome shotgun (WGS) entry which is preliminary data.</text>
</comment>
<dbReference type="Proteomes" id="UP000663834">
    <property type="component" value="Unassembled WGS sequence"/>
</dbReference>
<gene>
    <name evidence="1" type="ORF">KQP761_LOCUS35992</name>
</gene>